<feature type="compositionally biased region" description="Acidic residues" evidence="2">
    <location>
        <begin position="119"/>
        <end position="130"/>
    </location>
</feature>
<feature type="coiled-coil region" evidence="1">
    <location>
        <begin position="231"/>
        <end position="258"/>
    </location>
</feature>
<feature type="region of interest" description="Disordered" evidence="2">
    <location>
        <begin position="112"/>
        <end position="134"/>
    </location>
</feature>
<evidence type="ECO:0000313" key="3">
    <source>
        <dbReference type="EMBL" id="CAJ0573083.1"/>
    </source>
</evidence>
<keyword evidence="4" id="KW-1185">Reference proteome</keyword>
<keyword evidence="1" id="KW-0175">Coiled coil</keyword>
<reference evidence="3" key="1">
    <citation type="submission" date="2023-06" db="EMBL/GenBank/DDBJ databases">
        <authorList>
            <person name="Delattre M."/>
        </authorList>
    </citation>
    <scope>NUCLEOTIDE SEQUENCE</scope>
    <source>
        <strain evidence="3">AF72</strain>
    </source>
</reference>
<name>A0AA36CS96_9BILA</name>
<gene>
    <name evidence="3" type="ORF">MSPICULIGERA_LOCUS11452</name>
</gene>
<dbReference type="AlphaFoldDB" id="A0AA36CS96"/>
<comment type="caution">
    <text evidence="3">The sequence shown here is derived from an EMBL/GenBank/DDBJ whole genome shotgun (WGS) entry which is preliminary data.</text>
</comment>
<organism evidence="3 4">
    <name type="scientific">Mesorhabditis spiculigera</name>
    <dbReference type="NCBI Taxonomy" id="96644"/>
    <lineage>
        <taxon>Eukaryota</taxon>
        <taxon>Metazoa</taxon>
        <taxon>Ecdysozoa</taxon>
        <taxon>Nematoda</taxon>
        <taxon>Chromadorea</taxon>
        <taxon>Rhabditida</taxon>
        <taxon>Rhabditina</taxon>
        <taxon>Rhabditomorpha</taxon>
        <taxon>Rhabditoidea</taxon>
        <taxon>Rhabditidae</taxon>
        <taxon>Mesorhabditinae</taxon>
        <taxon>Mesorhabditis</taxon>
    </lineage>
</organism>
<dbReference type="EMBL" id="CATQJA010002613">
    <property type="protein sequence ID" value="CAJ0573083.1"/>
    <property type="molecule type" value="Genomic_DNA"/>
</dbReference>
<accession>A0AA36CS96</accession>
<feature type="non-terminal residue" evidence="3">
    <location>
        <position position="1"/>
    </location>
</feature>
<protein>
    <submittedName>
        <fullName evidence="3">Uncharacterized protein</fullName>
    </submittedName>
</protein>
<evidence type="ECO:0000256" key="1">
    <source>
        <dbReference type="SAM" id="Coils"/>
    </source>
</evidence>
<sequence>MRAEGRRRRNGRAAQCRLLGRGVFHQSGQMSHEGVRIPNSRVETSAEEAAARHAGILEEIRADLEAIANLKRLVDEHALGVALHRGLVAAETEEMQKMDERIAVLEQMEFTERQAGGSDVEEDAQSDELDDKFTPKEPNAQLVQQQLAVEVKSYPIDELVNEANENQVYGSMKRAIDGEGADELLEKGKKRDEAARMAAGVEPGFDELAIIGLNFGEALKAESQVLHSPAIGLINEALRRLQRNLDRLTENLSGFKSKNDLMTTAFDTRKKRLDELERKLKLRHPNLGVLPTIDTSLAIDEDGTISFKPE</sequence>
<proteinExistence type="predicted"/>
<evidence type="ECO:0000313" key="4">
    <source>
        <dbReference type="Proteomes" id="UP001177023"/>
    </source>
</evidence>
<evidence type="ECO:0000256" key="2">
    <source>
        <dbReference type="SAM" id="MobiDB-lite"/>
    </source>
</evidence>
<dbReference type="Proteomes" id="UP001177023">
    <property type="component" value="Unassembled WGS sequence"/>
</dbReference>